<sequence length="84" mass="9033">MKPPDGGTCVDGGQRLRGCGRDQGRPELETGPSAPAMRLALRMSDSARYIAGVVQSIRAQHGTPGEREPQCASSWYTNFGISQR</sequence>
<comment type="caution">
    <text evidence="2">The sequence shown here is derived from an EMBL/GenBank/DDBJ whole genome shotgun (WGS) entry which is preliminary data.</text>
</comment>
<evidence type="ECO:0000256" key="1">
    <source>
        <dbReference type="SAM" id="MobiDB-lite"/>
    </source>
</evidence>
<feature type="region of interest" description="Disordered" evidence="1">
    <location>
        <begin position="1"/>
        <end position="34"/>
    </location>
</feature>
<feature type="compositionally biased region" description="Basic and acidic residues" evidence="1">
    <location>
        <begin position="19"/>
        <end position="28"/>
    </location>
</feature>
<accession>A0A246IBN3</accession>
<organism evidence="2 3">
    <name type="scientific">Stenotrophomonas maltophilia</name>
    <name type="common">Pseudomonas maltophilia</name>
    <name type="synonym">Xanthomonas maltophilia</name>
    <dbReference type="NCBI Taxonomy" id="40324"/>
    <lineage>
        <taxon>Bacteria</taxon>
        <taxon>Pseudomonadati</taxon>
        <taxon>Pseudomonadota</taxon>
        <taxon>Gammaproteobacteria</taxon>
        <taxon>Lysobacterales</taxon>
        <taxon>Lysobacteraceae</taxon>
        <taxon>Stenotrophomonas</taxon>
        <taxon>Stenotrophomonas maltophilia group</taxon>
    </lineage>
</organism>
<gene>
    <name evidence="2" type="ORF">CEE63_06340</name>
</gene>
<proteinExistence type="predicted"/>
<evidence type="ECO:0000313" key="3">
    <source>
        <dbReference type="Proteomes" id="UP000197090"/>
    </source>
</evidence>
<feature type="region of interest" description="Disordered" evidence="1">
    <location>
        <begin position="61"/>
        <end position="84"/>
    </location>
</feature>
<evidence type="ECO:0000313" key="2">
    <source>
        <dbReference type="EMBL" id="OWQ76488.1"/>
    </source>
</evidence>
<reference evidence="2 3" key="1">
    <citation type="submission" date="2017-06" db="EMBL/GenBank/DDBJ databases">
        <authorList>
            <person name="Kim H.J."/>
            <person name="Triplett B.A."/>
        </authorList>
    </citation>
    <scope>NUCLEOTIDE SEQUENCE [LARGE SCALE GENOMIC DNA]</scope>
    <source>
        <strain evidence="2 3">594</strain>
    </source>
</reference>
<dbReference type="AlphaFoldDB" id="A0A246IBN3"/>
<protein>
    <submittedName>
        <fullName evidence="2">Uncharacterized protein</fullName>
    </submittedName>
</protein>
<dbReference type="Proteomes" id="UP000197090">
    <property type="component" value="Unassembled WGS sequence"/>
</dbReference>
<feature type="compositionally biased region" description="Polar residues" evidence="1">
    <location>
        <begin position="71"/>
        <end position="84"/>
    </location>
</feature>
<dbReference type="EMBL" id="NIVX01000046">
    <property type="protein sequence ID" value="OWQ76488.1"/>
    <property type="molecule type" value="Genomic_DNA"/>
</dbReference>
<name>A0A246IBN3_STEMA</name>